<organism evidence="8 9">
    <name type="scientific">Drosophila suzukii</name>
    <name type="common">Spotted-wing drosophila fruit fly</name>
    <dbReference type="NCBI Taxonomy" id="28584"/>
    <lineage>
        <taxon>Eukaryota</taxon>
        <taxon>Metazoa</taxon>
        <taxon>Ecdysozoa</taxon>
        <taxon>Arthropoda</taxon>
        <taxon>Hexapoda</taxon>
        <taxon>Insecta</taxon>
        <taxon>Pterygota</taxon>
        <taxon>Neoptera</taxon>
        <taxon>Endopterygota</taxon>
        <taxon>Diptera</taxon>
        <taxon>Brachycera</taxon>
        <taxon>Muscomorpha</taxon>
        <taxon>Ephydroidea</taxon>
        <taxon>Drosophilidae</taxon>
        <taxon>Drosophila</taxon>
        <taxon>Sophophora</taxon>
    </lineage>
</organism>
<evidence type="ECO:0000259" key="7">
    <source>
        <dbReference type="PROSITE" id="PS51767"/>
    </source>
</evidence>
<protein>
    <submittedName>
        <fullName evidence="9">Lysosomal aspartic protease</fullName>
    </submittedName>
</protein>
<evidence type="ECO:0000313" key="9">
    <source>
        <dbReference type="RefSeq" id="XP_016944655.4"/>
    </source>
</evidence>
<proteinExistence type="inferred from homology"/>
<dbReference type="GeneID" id="108020787"/>
<evidence type="ECO:0000256" key="5">
    <source>
        <dbReference type="SAM" id="MobiDB-lite"/>
    </source>
</evidence>
<dbReference type="PANTHER" id="PTHR47966:SF51">
    <property type="entry name" value="BETA-SITE APP-CLEAVING ENZYME, ISOFORM A-RELATED"/>
    <property type="match status" value="1"/>
</dbReference>
<feature type="compositionally biased region" description="Basic residues" evidence="5">
    <location>
        <begin position="60"/>
        <end position="97"/>
    </location>
</feature>
<dbReference type="PRINTS" id="PR00792">
    <property type="entry name" value="PEPSIN"/>
</dbReference>
<evidence type="ECO:0000256" key="2">
    <source>
        <dbReference type="PIRSR" id="PIRSR601461-1"/>
    </source>
</evidence>
<evidence type="ECO:0000256" key="6">
    <source>
        <dbReference type="SAM" id="SignalP"/>
    </source>
</evidence>
<dbReference type="SUPFAM" id="SSF50630">
    <property type="entry name" value="Acid proteases"/>
    <property type="match status" value="1"/>
</dbReference>
<dbReference type="Proteomes" id="UP001652628">
    <property type="component" value="Chromosome 3"/>
</dbReference>
<dbReference type="PROSITE" id="PS51767">
    <property type="entry name" value="PEPTIDASE_A1"/>
    <property type="match status" value="1"/>
</dbReference>
<evidence type="ECO:0000313" key="8">
    <source>
        <dbReference type="Proteomes" id="UP001652628"/>
    </source>
</evidence>
<feature type="active site" evidence="2">
    <location>
        <position position="360"/>
    </location>
</feature>
<evidence type="ECO:0000256" key="3">
    <source>
        <dbReference type="PIRSR" id="PIRSR601461-2"/>
    </source>
</evidence>
<reference evidence="9" key="1">
    <citation type="submission" date="2025-08" db="UniProtKB">
        <authorList>
            <consortium name="RefSeq"/>
        </authorList>
    </citation>
    <scope>IDENTIFICATION</scope>
</reference>
<dbReference type="RefSeq" id="XP_016944655.4">
    <property type="nucleotide sequence ID" value="XM_017089166.4"/>
</dbReference>
<dbReference type="GO" id="GO:0006508">
    <property type="term" value="P:proteolysis"/>
    <property type="evidence" value="ECO:0007669"/>
    <property type="project" value="UniProtKB-KW"/>
</dbReference>
<feature type="chain" id="PRO_5046764291" evidence="6">
    <location>
        <begin position="22"/>
        <end position="472"/>
    </location>
</feature>
<feature type="domain" description="Peptidase A1" evidence="7">
    <location>
        <begin position="157"/>
        <end position="466"/>
    </location>
</feature>
<dbReference type="Pfam" id="PF00026">
    <property type="entry name" value="Asp"/>
    <property type="match status" value="1"/>
</dbReference>
<evidence type="ECO:0000256" key="1">
    <source>
        <dbReference type="ARBA" id="ARBA00007447"/>
    </source>
</evidence>
<comment type="similarity">
    <text evidence="1 4">Belongs to the peptidase A1 family.</text>
</comment>
<gene>
    <name evidence="9" type="primary">LOC108020787</name>
</gene>
<keyword evidence="4 9" id="KW-0645">Protease</keyword>
<feature type="signal peptide" evidence="6">
    <location>
        <begin position="1"/>
        <end position="21"/>
    </location>
</feature>
<dbReference type="GO" id="GO:0004190">
    <property type="term" value="F:aspartic-type endopeptidase activity"/>
    <property type="evidence" value="ECO:0007669"/>
    <property type="project" value="UniProtKB-KW"/>
</dbReference>
<dbReference type="InterPro" id="IPR001969">
    <property type="entry name" value="Aspartic_peptidase_AS"/>
</dbReference>
<sequence>MRFSIIVLCALICLFVILTEARQKKVNRAASRSLAVRNGNKKQRSNVRQRNGNKPSAKSKNLKKRRPNAGKKKKKSKNLAKKNRRKSNSAKNRKAKVKSSSTSSSSIATLPLDFQQNFVRTTDNLRSEKAFLARRYGFGFAKTSGTARLKNTANMEYTCKLSIGTPKQRFTILPDTGSSNLWVTGPQCKSKACRKHMRYRPTKSSTYIEDGEEFEIEYESGALAGYLAIDTVSIAGLTVTNQTFAMSSKEPGSTFTTANFDGILGMGYKSISVDGVTPVVQNMCAQDVISPCRFAICMKGGGSSSRGGAIFFGNSSTSAYSGSNSYTYTPVTTKGYWQFTLQAVYVGSTKVSGSVQAIVDSGTSLMTAPTAIYKKINKILGCKETSSGECWMKCSTDVPDVTMVIGGTEFVLKGKKMMLKVKTSKGKTVCISVVTEVPDEPMILGDAFIRHFCTVFDFANNRIGFAATTYKT</sequence>
<dbReference type="PANTHER" id="PTHR47966">
    <property type="entry name" value="BETA-SITE APP-CLEAVING ENZYME, ISOFORM A-RELATED"/>
    <property type="match status" value="1"/>
</dbReference>
<name>A0AB39ZWC8_DROSZ</name>
<evidence type="ECO:0000256" key="4">
    <source>
        <dbReference type="RuleBase" id="RU000454"/>
    </source>
</evidence>
<dbReference type="InterPro" id="IPR033121">
    <property type="entry name" value="PEPTIDASE_A1"/>
</dbReference>
<feature type="active site" evidence="2">
    <location>
        <position position="175"/>
    </location>
</feature>
<keyword evidence="3" id="KW-1015">Disulfide bond</keyword>
<feature type="region of interest" description="Disordered" evidence="5">
    <location>
        <begin position="28"/>
        <end position="103"/>
    </location>
</feature>
<accession>A0AB39ZWC8</accession>
<feature type="compositionally biased region" description="Polar residues" evidence="5">
    <location>
        <begin position="48"/>
        <end position="59"/>
    </location>
</feature>
<keyword evidence="4" id="KW-0378">Hydrolase</keyword>
<dbReference type="AlphaFoldDB" id="A0AB39ZWC8"/>
<dbReference type="InterPro" id="IPR021109">
    <property type="entry name" value="Peptidase_aspartic_dom_sf"/>
</dbReference>
<keyword evidence="6" id="KW-0732">Signal</keyword>
<dbReference type="GO" id="GO:0005764">
    <property type="term" value="C:lysosome"/>
    <property type="evidence" value="ECO:0007669"/>
    <property type="project" value="TreeGrafter"/>
</dbReference>
<keyword evidence="4" id="KW-0064">Aspartyl protease</keyword>
<feature type="disulfide bond" evidence="3">
    <location>
        <begin position="188"/>
        <end position="193"/>
    </location>
</feature>
<dbReference type="Gene3D" id="2.40.70.10">
    <property type="entry name" value="Acid Proteases"/>
    <property type="match status" value="2"/>
</dbReference>
<keyword evidence="8" id="KW-1185">Reference proteome</keyword>
<dbReference type="PROSITE" id="PS00141">
    <property type="entry name" value="ASP_PROTEASE"/>
    <property type="match status" value="1"/>
</dbReference>
<dbReference type="InterPro" id="IPR001461">
    <property type="entry name" value="Aspartic_peptidase_A1"/>
</dbReference>